<evidence type="ECO:0000256" key="6">
    <source>
        <dbReference type="ARBA" id="ARBA00023141"/>
    </source>
</evidence>
<dbReference type="InterPro" id="IPR006805">
    <property type="entry name" value="Anth_synth_I_N"/>
</dbReference>
<dbReference type="PANTHER" id="PTHR11236">
    <property type="entry name" value="AMINOBENZOATE/ANTHRANILATE SYNTHASE"/>
    <property type="match status" value="1"/>
</dbReference>
<evidence type="ECO:0000256" key="1">
    <source>
        <dbReference type="ARBA" id="ARBA00004873"/>
    </source>
</evidence>
<dbReference type="SUPFAM" id="SSF56322">
    <property type="entry name" value="ADC synthase"/>
    <property type="match status" value="1"/>
</dbReference>
<dbReference type="InterPro" id="IPR005801">
    <property type="entry name" value="ADC_synthase"/>
</dbReference>
<dbReference type="Pfam" id="PF04715">
    <property type="entry name" value="Anth_synt_I_N"/>
    <property type="match status" value="1"/>
</dbReference>
<name>A0AAD5SUB7_9FUNG</name>
<proteinExistence type="inferred from homology"/>
<evidence type="ECO:0000259" key="9">
    <source>
        <dbReference type="Pfam" id="PF04715"/>
    </source>
</evidence>
<keyword evidence="4" id="KW-0028">Amino-acid biosynthesis</keyword>
<comment type="pathway">
    <text evidence="1">Amino-acid biosynthesis; L-tryptophan biosynthesis; L-tryptophan from chorismate: step 1/5.</text>
</comment>
<evidence type="ECO:0000259" key="8">
    <source>
        <dbReference type="Pfam" id="PF00425"/>
    </source>
</evidence>
<organism evidence="10 11">
    <name type="scientific">Physocladia obscura</name>
    <dbReference type="NCBI Taxonomy" id="109957"/>
    <lineage>
        <taxon>Eukaryota</taxon>
        <taxon>Fungi</taxon>
        <taxon>Fungi incertae sedis</taxon>
        <taxon>Chytridiomycota</taxon>
        <taxon>Chytridiomycota incertae sedis</taxon>
        <taxon>Chytridiomycetes</taxon>
        <taxon>Chytridiales</taxon>
        <taxon>Chytriomycetaceae</taxon>
        <taxon>Physocladia</taxon>
    </lineage>
</organism>
<reference evidence="10" key="1">
    <citation type="submission" date="2020-05" db="EMBL/GenBank/DDBJ databases">
        <title>Phylogenomic resolution of chytrid fungi.</title>
        <authorList>
            <person name="Stajich J.E."/>
            <person name="Amses K."/>
            <person name="Simmons R."/>
            <person name="Seto K."/>
            <person name="Myers J."/>
            <person name="Bonds A."/>
            <person name="Quandt C.A."/>
            <person name="Barry K."/>
            <person name="Liu P."/>
            <person name="Grigoriev I."/>
            <person name="Longcore J.E."/>
            <person name="James T.Y."/>
        </authorList>
    </citation>
    <scope>NUCLEOTIDE SEQUENCE</scope>
    <source>
        <strain evidence="10">JEL0513</strain>
    </source>
</reference>
<dbReference type="EMBL" id="JADGJH010001829">
    <property type="protein sequence ID" value="KAJ3109034.1"/>
    <property type="molecule type" value="Genomic_DNA"/>
</dbReference>
<evidence type="ECO:0000313" key="10">
    <source>
        <dbReference type="EMBL" id="KAJ3109034.1"/>
    </source>
</evidence>
<dbReference type="GO" id="GO:0004049">
    <property type="term" value="F:anthranilate synthase activity"/>
    <property type="evidence" value="ECO:0007669"/>
    <property type="project" value="UniProtKB-EC"/>
</dbReference>
<evidence type="ECO:0000256" key="3">
    <source>
        <dbReference type="ARBA" id="ARBA00012266"/>
    </source>
</evidence>
<sequence length="506" mass="55674">MGGQFFPSGEQIGAYIGAGDPVREVKVPVYATMSADLLTPVTAYLKLSRGAKFSFLFESVAGGEKIGRFSLLGANPQHIETIVGRDPLAEVERILATVKLVSVEGAHSVTGGAVGYIGYDCVRYFEPRTFNPNLKQKDPLGIPDAIFMFCDSLVVFDHLYQKIQVVSHFSCKPTTSIPAITPAEIASEYVRVTTEITSIINLLSVSETPLPLQPPITTLGAEPVSNIGQAGYEGFVHSLKEHIKAGDIIQAVPSQRVTKRTDLHPFNAYRKLRSVNPSPYMFYVDLDAFRLVGASPEMLVKVENNVVYTHPIAGTRKRGKTQEQDDALAQDLLSDLKERSEHIMLVDLGRNDVNRVCDPATVNVDSLMHIERYSHVMHIVSHVSGVLRKGKTMYDAFRSIFPAGTVSGAPKIRAMQLIAELEAEKRGTYAGSVGYFSYSENLDTCIAIRSMIFKDGYVYCQAGGGIVYDSVPTSEWEETVNKLSGNIKTIEDAEREYFESQQGQLK</sequence>
<accession>A0AAD5SUB7</accession>
<evidence type="ECO:0000256" key="7">
    <source>
        <dbReference type="ARBA" id="ARBA00023239"/>
    </source>
</evidence>
<dbReference type="PRINTS" id="PR00095">
    <property type="entry name" value="ANTSNTHASEI"/>
</dbReference>
<keyword evidence="7" id="KW-0456">Lyase</keyword>
<feature type="domain" description="Anthranilate synthase component I N-terminal" evidence="9">
    <location>
        <begin position="36"/>
        <end position="164"/>
    </location>
</feature>
<comment type="similarity">
    <text evidence="2">Belongs to the anthranilate synthase component I family.</text>
</comment>
<dbReference type="EC" id="4.1.3.27" evidence="3"/>
<dbReference type="InterPro" id="IPR015890">
    <property type="entry name" value="Chorismate_C"/>
</dbReference>
<keyword evidence="11" id="KW-1185">Reference proteome</keyword>
<keyword evidence="5" id="KW-0822">Tryptophan biosynthesis</keyword>
<dbReference type="InterPro" id="IPR005256">
    <property type="entry name" value="Anth_synth_I_PabB"/>
</dbReference>
<dbReference type="Gene3D" id="3.60.120.10">
    <property type="entry name" value="Anthranilate synthase"/>
    <property type="match status" value="1"/>
</dbReference>
<protein>
    <recommendedName>
        <fullName evidence="3">anthranilate synthase</fullName>
        <ecNumber evidence="3">4.1.3.27</ecNumber>
    </recommendedName>
</protein>
<evidence type="ECO:0000256" key="5">
    <source>
        <dbReference type="ARBA" id="ARBA00022822"/>
    </source>
</evidence>
<dbReference type="PANTHER" id="PTHR11236:SF9">
    <property type="entry name" value="ANTHRANILATE SYNTHASE COMPONENT 1"/>
    <property type="match status" value="1"/>
</dbReference>
<dbReference type="InterPro" id="IPR019999">
    <property type="entry name" value="Anth_synth_I-like"/>
</dbReference>
<feature type="domain" description="Chorismate-utilising enzyme C-terminal" evidence="8">
    <location>
        <begin position="230"/>
        <end position="482"/>
    </location>
</feature>
<evidence type="ECO:0000256" key="4">
    <source>
        <dbReference type="ARBA" id="ARBA00022605"/>
    </source>
</evidence>
<comment type="caution">
    <text evidence="10">The sequence shown here is derived from an EMBL/GenBank/DDBJ whole genome shotgun (WGS) entry which is preliminary data.</text>
</comment>
<dbReference type="GO" id="GO:0000162">
    <property type="term" value="P:L-tryptophan biosynthetic process"/>
    <property type="evidence" value="ECO:0007669"/>
    <property type="project" value="UniProtKB-KW"/>
</dbReference>
<dbReference type="Pfam" id="PF00425">
    <property type="entry name" value="Chorismate_bind"/>
    <property type="match status" value="1"/>
</dbReference>
<gene>
    <name evidence="10" type="ORF">HK100_003348</name>
</gene>
<evidence type="ECO:0000256" key="2">
    <source>
        <dbReference type="ARBA" id="ARBA00009562"/>
    </source>
</evidence>
<dbReference type="AlphaFoldDB" id="A0AAD5SUB7"/>
<dbReference type="Proteomes" id="UP001211907">
    <property type="component" value="Unassembled WGS sequence"/>
</dbReference>
<evidence type="ECO:0000313" key="11">
    <source>
        <dbReference type="Proteomes" id="UP001211907"/>
    </source>
</evidence>
<dbReference type="NCBIfam" id="TIGR00564">
    <property type="entry name" value="trpE_most"/>
    <property type="match status" value="1"/>
</dbReference>
<keyword evidence="6" id="KW-0057">Aromatic amino acid biosynthesis</keyword>